<dbReference type="AlphaFoldDB" id="A0A6J7ZWP5"/>
<accession>A0A6J7ZWP5</accession>
<dbReference type="Proteomes" id="UP000507470">
    <property type="component" value="Unassembled WGS sequence"/>
</dbReference>
<keyword evidence="2" id="KW-1185">Reference proteome</keyword>
<proteinExistence type="predicted"/>
<evidence type="ECO:0000313" key="1">
    <source>
        <dbReference type="EMBL" id="CAC5357185.1"/>
    </source>
</evidence>
<dbReference type="OrthoDB" id="6111843at2759"/>
<sequence length="403" mass="45197">MESGNTITIPNVVRTACHTKLIQMYQSYCREVEFQPLGISSLFKILEACAASKRTRLHGLDNIAAEGSEGYDNLINLVEDLHRMNVLNSEESKELTNSITSNMFDKIRQVINSSTTSEKLKEEFNKDFDDSIIKIENWGAHIVRTINQDSWRLERLGSLLQGQGIIIMDWAMKFLPQRFREKQTALHIMLGKIGLLLFPYYGHTLMAVKQQLPDIKEISLRSDNAGIQLSELQAGKSYCDSKIAHMRTKMKTFVASRKDIITAKDIKVAIDDGSGVVGCQVVYVTIDSTKQTLTSHKWKGVNAYTDIKYEENGIRVYRAHGIGTGSFLSHAEIKKLTSSFQEDTKLVVHDDFSLPSKIEGKIKVQLNAEQDTVVPTEGLAVENTETTTVVSIPDAQIFSCPET</sequence>
<protein>
    <submittedName>
        <fullName evidence="1">Uncharacterized protein</fullName>
    </submittedName>
</protein>
<dbReference type="PANTHER" id="PTHR33845">
    <property type="entry name" value="C2H2-TYPE DOMAIN-CONTAINING PROTEIN"/>
    <property type="match status" value="1"/>
</dbReference>
<name>A0A6J7ZWP5_MYTCO</name>
<reference evidence="1 2" key="1">
    <citation type="submission" date="2020-06" db="EMBL/GenBank/DDBJ databases">
        <authorList>
            <person name="Li R."/>
            <person name="Bekaert M."/>
        </authorList>
    </citation>
    <scope>NUCLEOTIDE SEQUENCE [LARGE SCALE GENOMIC DNA]</scope>
    <source>
        <strain evidence="2">wild</strain>
    </source>
</reference>
<dbReference type="PANTHER" id="PTHR33845:SF1">
    <property type="entry name" value="C2H2-TYPE DOMAIN-CONTAINING PROTEIN"/>
    <property type="match status" value="1"/>
</dbReference>
<organism evidence="1 2">
    <name type="scientific">Mytilus coruscus</name>
    <name type="common">Sea mussel</name>
    <dbReference type="NCBI Taxonomy" id="42192"/>
    <lineage>
        <taxon>Eukaryota</taxon>
        <taxon>Metazoa</taxon>
        <taxon>Spiralia</taxon>
        <taxon>Lophotrochozoa</taxon>
        <taxon>Mollusca</taxon>
        <taxon>Bivalvia</taxon>
        <taxon>Autobranchia</taxon>
        <taxon>Pteriomorphia</taxon>
        <taxon>Mytilida</taxon>
        <taxon>Mytiloidea</taxon>
        <taxon>Mytilidae</taxon>
        <taxon>Mytilinae</taxon>
        <taxon>Mytilus</taxon>
    </lineage>
</organism>
<dbReference type="EMBL" id="CACVKT020000200">
    <property type="protein sequence ID" value="CAC5357185.1"/>
    <property type="molecule type" value="Genomic_DNA"/>
</dbReference>
<gene>
    <name evidence="1" type="ORF">MCOR_967</name>
</gene>
<evidence type="ECO:0000313" key="2">
    <source>
        <dbReference type="Proteomes" id="UP000507470"/>
    </source>
</evidence>